<reference evidence="2" key="1">
    <citation type="journal article" date="2014" name="Proc. Natl. Acad. Sci. U.S.A.">
        <title>Extensive sampling of basidiomycete genomes demonstrates inadequacy of the white-rot/brown-rot paradigm for wood decay fungi.</title>
        <authorList>
            <person name="Riley R."/>
            <person name="Salamov A.A."/>
            <person name="Brown D.W."/>
            <person name="Nagy L.G."/>
            <person name="Floudas D."/>
            <person name="Held B.W."/>
            <person name="Levasseur A."/>
            <person name="Lombard V."/>
            <person name="Morin E."/>
            <person name="Otillar R."/>
            <person name="Lindquist E.A."/>
            <person name="Sun H."/>
            <person name="LaButti K.M."/>
            <person name="Schmutz J."/>
            <person name="Jabbour D."/>
            <person name="Luo H."/>
            <person name="Baker S.E."/>
            <person name="Pisabarro A.G."/>
            <person name="Walton J.D."/>
            <person name="Blanchette R.A."/>
            <person name="Henrissat B."/>
            <person name="Martin F."/>
            <person name="Cullen D."/>
            <person name="Hibbett D.S."/>
            <person name="Grigoriev I.V."/>
        </authorList>
    </citation>
    <scope>NUCLEOTIDE SEQUENCE [LARGE SCALE GENOMIC DNA]</scope>
    <source>
        <strain evidence="2">PC15</strain>
    </source>
</reference>
<dbReference type="AlphaFoldDB" id="A0A067P7C9"/>
<dbReference type="OrthoDB" id="3048541at2759"/>
<evidence type="ECO:0000313" key="2">
    <source>
        <dbReference type="Proteomes" id="UP000027073"/>
    </source>
</evidence>
<dbReference type="VEuPathDB" id="FungiDB:PLEOSDRAFT_1034330"/>
<dbReference type="HOGENOM" id="CLU_051549_1_0_1"/>
<name>A0A067P7C9_PLEO1</name>
<dbReference type="EMBL" id="KL198005">
    <property type="protein sequence ID" value="KDQ32302.1"/>
    <property type="molecule type" value="Genomic_DNA"/>
</dbReference>
<protein>
    <submittedName>
        <fullName evidence="1">Uncharacterized protein</fullName>
    </submittedName>
</protein>
<accession>A0A067P7C9</accession>
<organism evidence="1 2">
    <name type="scientific">Pleurotus ostreatus (strain PC15)</name>
    <name type="common">Oyster mushroom</name>
    <dbReference type="NCBI Taxonomy" id="1137138"/>
    <lineage>
        <taxon>Eukaryota</taxon>
        <taxon>Fungi</taxon>
        <taxon>Dikarya</taxon>
        <taxon>Basidiomycota</taxon>
        <taxon>Agaricomycotina</taxon>
        <taxon>Agaricomycetes</taxon>
        <taxon>Agaricomycetidae</taxon>
        <taxon>Agaricales</taxon>
        <taxon>Pleurotineae</taxon>
        <taxon>Pleurotaceae</taxon>
        <taxon>Pleurotus</taxon>
    </lineage>
</organism>
<dbReference type="Proteomes" id="UP000027073">
    <property type="component" value="Unassembled WGS sequence"/>
</dbReference>
<evidence type="ECO:0000313" key="1">
    <source>
        <dbReference type="EMBL" id="KDQ32302.1"/>
    </source>
</evidence>
<dbReference type="InParanoid" id="A0A067P7C9"/>
<proteinExistence type="predicted"/>
<sequence>MLIRHYGGRKCLFAMSKALGLPSLSTLNRSAQWSPILPCTGDPQLPLLLANLEASFPCDISPLPTPSGYCLQIDGVAIRRNVRWIRRLDSIGGLCREHVDDLDISMRTHDTTMRTWEAVHGNEPTCHYGSEATVAVFGAFNGVDYEPRPVLVSATCNAEKAPEFASLVRLLGKAWDQNACGVYGALWCISTDGASTMRLGCHQVCTTHELDTTNPLFGYLGGLPGLNLACGADNVTYSSDPKHCIERESQISG</sequence>
<gene>
    <name evidence="1" type="ORF">PLEOSDRAFT_1034330</name>
</gene>